<protein>
    <recommendedName>
        <fullName evidence="1">SnoaL-like domain-containing protein</fullName>
    </recommendedName>
</protein>
<dbReference type="RefSeq" id="WP_156217703.1">
    <property type="nucleotide sequence ID" value="NZ_WOFH01000006.1"/>
</dbReference>
<gene>
    <name evidence="2" type="ORF">GNZ18_18160</name>
</gene>
<name>A0A7K1L242_9ACTN</name>
<keyword evidence="3" id="KW-1185">Reference proteome</keyword>
<feature type="domain" description="SnoaL-like" evidence="1">
    <location>
        <begin position="14"/>
        <end position="141"/>
    </location>
</feature>
<organism evidence="2 3">
    <name type="scientific">Actinomadura litoris</name>
    <dbReference type="NCBI Taxonomy" id="2678616"/>
    <lineage>
        <taxon>Bacteria</taxon>
        <taxon>Bacillati</taxon>
        <taxon>Actinomycetota</taxon>
        <taxon>Actinomycetes</taxon>
        <taxon>Streptosporangiales</taxon>
        <taxon>Thermomonosporaceae</taxon>
        <taxon>Actinomadura</taxon>
    </lineage>
</organism>
<dbReference type="SUPFAM" id="SSF54427">
    <property type="entry name" value="NTF2-like"/>
    <property type="match status" value="1"/>
</dbReference>
<sequence length="160" mass="18271">MTPVGSHRGDTVSLDTYYELRRFYLDQLDARDRGDTQVWLDVFDDDATITTKVIGDGSTPVKKSDFVPQVWKLDASFHEKGIQRRHCVQSFTFTKRDDLVVSRFYGLFLVIDAERGSCLQSAAMISDVLRRHGTTWRVMSREIERDDLGRNAAPQNVPLG</sequence>
<dbReference type="InterPro" id="IPR037401">
    <property type="entry name" value="SnoaL-like"/>
</dbReference>
<dbReference type="Proteomes" id="UP000432015">
    <property type="component" value="Unassembled WGS sequence"/>
</dbReference>
<dbReference type="Gene3D" id="3.10.450.50">
    <property type="match status" value="1"/>
</dbReference>
<evidence type="ECO:0000259" key="1">
    <source>
        <dbReference type="Pfam" id="PF13577"/>
    </source>
</evidence>
<dbReference type="Pfam" id="PF13577">
    <property type="entry name" value="SnoaL_4"/>
    <property type="match status" value="1"/>
</dbReference>
<evidence type="ECO:0000313" key="3">
    <source>
        <dbReference type="Proteomes" id="UP000432015"/>
    </source>
</evidence>
<evidence type="ECO:0000313" key="2">
    <source>
        <dbReference type="EMBL" id="MUN38518.1"/>
    </source>
</evidence>
<dbReference type="AlphaFoldDB" id="A0A7K1L242"/>
<reference evidence="2 3" key="1">
    <citation type="submission" date="2019-11" db="EMBL/GenBank/DDBJ databases">
        <authorList>
            <person name="Cao P."/>
        </authorList>
    </citation>
    <scope>NUCLEOTIDE SEQUENCE [LARGE SCALE GENOMIC DNA]</scope>
    <source>
        <strain evidence="2 3">NEAU-AAG5</strain>
    </source>
</reference>
<dbReference type="EMBL" id="WOFH01000006">
    <property type="protein sequence ID" value="MUN38518.1"/>
    <property type="molecule type" value="Genomic_DNA"/>
</dbReference>
<proteinExistence type="predicted"/>
<comment type="caution">
    <text evidence="2">The sequence shown here is derived from an EMBL/GenBank/DDBJ whole genome shotgun (WGS) entry which is preliminary data.</text>
</comment>
<dbReference type="InterPro" id="IPR032710">
    <property type="entry name" value="NTF2-like_dom_sf"/>
</dbReference>
<accession>A0A7K1L242</accession>